<evidence type="ECO:0000256" key="8">
    <source>
        <dbReference type="ARBA" id="ARBA00022857"/>
    </source>
</evidence>
<reference evidence="12" key="2">
    <citation type="journal article" date="2021" name="PeerJ">
        <title>Extensive microbial diversity within the chicken gut microbiome revealed by metagenomics and culture.</title>
        <authorList>
            <person name="Gilroy R."/>
            <person name="Ravi A."/>
            <person name="Getino M."/>
            <person name="Pursley I."/>
            <person name="Horton D.L."/>
            <person name="Alikhan N.F."/>
            <person name="Baker D."/>
            <person name="Gharbi K."/>
            <person name="Hall N."/>
            <person name="Watson M."/>
            <person name="Adriaenssens E.M."/>
            <person name="Foster-Nyarko E."/>
            <person name="Jarju S."/>
            <person name="Secka A."/>
            <person name="Antonio M."/>
            <person name="Oren A."/>
            <person name="Chaudhuri R.R."/>
            <person name="La Ragione R."/>
            <person name="Hildebrand F."/>
            <person name="Pallen M.J."/>
        </authorList>
    </citation>
    <scope>NUCLEOTIDE SEQUENCE</scope>
    <source>
        <strain evidence="12">18911</strain>
    </source>
</reference>
<dbReference type="InterPro" id="IPR035904">
    <property type="entry name" value="Chorismate_synth_AroC_sf"/>
</dbReference>
<evidence type="ECO:0000256" key="11">
    <source>
        <dbReference type="NCBIfam" id="TIGR00033"/>
    </source>
</evidence>
<keyword evidence="7" id="KW-0274">FAD</keyword>
<protein>
    <recommendedName>
        <fullName evidence="3 11">Chorismate synthase</fullName>
        <ecNumber evidence="3 11">4.2.3.5</ecNumber>
    </recommendedName>
</protein>
<dbReference type="EMBL" id="DVNF01000072">
    <property type="protein sequence ID" value="HIU60210.1"/>
    <property type="molecule type" value="Genomic_DNA"/>
</dbReference>
<dbReference type="PIRSF" id="PIRSF001456">
    <property type="entry name" value="Chorismate_synth"/>
    <property type="match status" value="1"/>
</dbReference>
<evidence type="ECO:0000313" key="13">
    <source>
        <dbReference type="Proteomes" id="UP000824094"/>
    </source>
</evidence>
<reference evidence="12" key="1">
    <citation type="submission" date="2020-10" db="EMBL/GenBank/DDBJ databases">
        <authorList>
            <person name="Gilroy R."/>
        </authorList>
    </citation>
    <scope>NUCLEOTIDE SEQUENCE</scope>
    <source>
        <strain evidence="12">18911</strain>
    </source>
</reference>
<dbReference type="Gene3D" id="3.60.150.10">
    <property type="entry name" value="Chorismate synthase AroC"/>
    <property type="match status" value="1"/>
</dbReference>
<dbReference type="GO" id="GO:0005829">
    <property type="term" value="C:cytosol"/>
    <property type="evidence" value="ECO:0007669"/>
    <property type="project" value="TreeGrafter"/>
</dbReference>
<dbReference type="NCBIfam" id="TIGR00033">
    <property type="entry name" value="aroC"/>
    <property type="match status" value="1"/>
</dbReference>
<dbReference type="AlphaFoldDB" id="A0A9D1MHA7"/>
<dbReference type="InterPro" id="IPR000453">
    <property type="entry name" value="Chorismate_synth"/>
</dbReference>
<evidence type="ECO:0000256" key="10">
    <source>
        <dbReference type="ARBA" id="ARBA00023239"/>
    </source>
</evidence>
<keyword evidence="8" id="KW-0521">NADP</keyword>
<evidence type="ECO:0000256" key="6">
    <source>
        <dbReference type="ARBA" id="ARBA00022643"/>
    </source>
</evidence>
<evidence type="ECO:0000256" key="1">
    <source>
        <dbReference type="ARBA" id="ARBA00005044"/>
    </source>
</evidence>
<dbReference type="GO" id="GO:0008652">
    <property type="term" value="P:amino acid biosynthetic process"/>
    <property type="evidence" value="ECO:0007669"/>
    <property type="project" value="UniProtKB-KW"/>
</dbReference>
<evidence type="ECO:0000256" key="2">
    <source>
        <dbReference type="ARBA" id="ARBA00008014"/>
    </source>
</evidence>
<keyword evidence="4" id="KW-0028">Amino-acid biosynthesis</keyword>
<organism evidence="12 13">
    <name type="scientific">Candidatus Stercoripulliclostridium merdigallinarum</name>
    <dbReference type="NCBI Taxonomy" id="2840951"/>
    <lineage>
        <taxon>Bacteria</taxon>
        <taxon>Bacillati</taxon>
        <taxon>Bacillota</taxon>
        <taxon>Clostridia</taxon>
        <taxon>Eubacteriales</taxon>
        <taxon>Candidatus Stercoripulliclostridium</taxon>
    </lineage>
</organism>
<dbReference type="GO" id="GO:0010181">
    <property type="term" value="F:FMN binding"/>
    <property type="evidence" value="ECO:0007669"/>
    <property type="project" value="TreeGrafter"/>
</dbReference>
<evidence type="ECO:0000313" key="12">
    <source>
        <dbReference type="EMBL" id="HIU60210.1"/>
    </source>
</evidence>
<dbReference type="Pfam" id="PF01264">
    <property type="entry name" value="Chorismate_synt"/>
    <property type="match status" value="1"/>
</dbReference>
<keyword evidence="6" id="KW-0288">FMN</keyword>
<dbReference type="Proteomes" id="UP000824094">
    <property type="component" value="Unassembled WGS sequence"/>
</dbReference>
<evidence type="ECO:0000256" key="9">
    <source>
        <dbReference type="ARBA" id="ARBA00023141"/>
    </source>
</evidence>
<evidence type="ECO:0000256" key="3">
    <source>
        <dbReference type="ARBA" id="ARBA00013036"/>
    </source>
</evidence>
<comment type="pathway">
    <text evidence="1">Metabolic intermediate biosynthesis; chorismate biosynthesis; chorismate from D-erythrose 4-phosphate and phosphoenolpyruvate: step 7/7.</text>
</comment>
<dbReference type="SUPFAM" id="SSF103263">
    <property type="entry name" value="Chorismate synthase, AroC"/>
    <property type="match status" value="1"/>
</dbReference>
<keyword evidence="10 12" id="KW-0456">Lyase</keyword>
<dbReference type="PANTHER" id="PTHR21085">
    <property type="entry name" value="CHORISMATE SYNTHASE"/>
    <property type="match status" value="1"/>
</dbReference>
<evidence type="ECO:0000256" key="7">
    <source>
        <dbReference type="ARBA" id="ARBA00022827"/>
    </source>
</evidence>
<comment type="caution">
    <text evidence="12">The sequence shown here is derived from an EMBL/GenBank/DDBJ whole genome shotgun (WGS) entry which is preliminary data.</text>
</comment>
<keyword evidence="5" id="KW-0285">Flavoprotein</keyword>
<dbReference type="GO" id="GO:0004107">
    <property type="term" value="F:chorismate synthase activity"/>
    <property type="evidence" value="ECO:0007669"/>
    <property type="project" value="UniProtKB-UniRule"/>
</dbReference>
<accession>A0A9D1MHA7</accession>
<evidence type="ECO:0000256" key="4">
    <source>
        <dbReference type="ARBA" id="ARBA00022605"/>
    </source>
</evidence>
<gene>
    <name evidence="12" type="primary">aroC</name>
    <name evidence="12" type="ORF">IAB05_02325</name>
</gene>
<dbReference type="EC" id="4.2.3.5" evidence="3 11"/>
<evidence type="ECO:0000256" key="5">
    <source>
        <dbReference type="ARBA" id="ARBA00022630"/>
    </source>
</evidence>
<proteinExistence type="inferred from homology"/>
<dbReference type="GO" id="GO:0009423">
    <property type="term" value="P:chorismate biosynthetic process"/>
    <property type="evidence" value="ECO:0007669"/>
    <property type="project" value="UniProtKB-UniRule"/>
</dbReference>
<name>A0A9D1MHA7_9FIRM</name>
<dbReference type="PANTHER" id="PTHR21085:SF0">
    <property type="entry name" value="CHORISMATE SYNTHASE"/>
    <property type="match status" value="1"/>
</dbReference>
<dbReference type="CDD" id="cd07304">
    <property type="entry name" value="Chorismate_synthase"/>
    <property type="match status" value="1"/>
</dbReference>
<keyword evidence="9" id="KW-0057">Aromatic amino acid biosynthesis</keyword>
<dbReference type="GO" id="GO:0009073">
    <property type="term" value="P:aromatic amino acid family biosynthetic process"/>
    <property type="evidence" value="ECO:0007669"/>
    <property type="project" value="UniProtKB-KW"/>
</dbReference>
<sequence length="369" mass="39238">MGSVWGNNLKLSLFGEGRGAVVGGTLHGFPAGVTIDLDRIKRGLKLRQGSINFTAARKEEERPHILSGVTDGVTNGAPITVVFKNKDVNVSDHDSAVPRPSHADYVASVRYGGYADMNGAGHFSGRLTIPIVFFGMMIADYLEKRGIFVASHIKCIGEIYDSKFPEEPTEELLGRLNSAPLPVIESDARKRMVSLLTSLYATGDSIGGAIESAVIGLPAGYGSPIFDSLECSMASILFSIPAVKSVSFGHGAKFAHSRGSEVADGFEYEDGTIKTNHNFNGGLNGGISNGMPIKVTTVFKPTPSIAQPIKTLNFKTNDIVNLELKGHHVPSLAPRAAIICTSAIAIAVMDAYLEGNGYIAALRSEEDNK</sequence>
<comment type="similarity">
    <text evidence="2">Belongs to the chorismate synthase family.</text>
</comment>